<dbReference type="PANTHER" id="PTHR44591:SF3">
    <property type="entry name" value="RESPONSE REGULATORY DOMAIN-CONTAINING PROTEIN"/>
    <property type="match status" value="1"/>
</dbReference>
<dbReference type="GO" id="GO:0031419">
    <property type="term" value="F:cobalamin binding"/>
    <property type="evidence" value="ECO:0007669"/>
    <property type="project" value="InterPro"/>
</dbReference>
<proteinExistence type="predicted"/>
<dbReference type="Pfam" id="PF00072">
    <property type="entry name" value="Response_reg"/>
    <property type="match status" value="1"/>
</dbReference>
<dbReference type="EMBL" id="CP002444">
    <property type="protein sequence ID" value="ADU96587.1"/>
    <property type="molecule type" value="Genomic_DNA"/>
</dbReference>
<evidence type="ECO:0000259" key="4">
    <source>
        <dbReference type="PROSITE" id="PS51332"/>
    </source>
</evidence>
<dbReference type="PROSITE" id="PS51332">
    <property type="entry name" value="B12_BINDING"/>
    <property type="match status" value="1"/>
</dbReference>
<name>E8T603_THEA1</name>
<dbReference type="GO" id="GO:0046872">
    <property type="term" value="F:metal ion binding"/>
    <property type="evidence" value="ECO:0007669"/>
    <property type="project" value="InterPro"/>
</dbReference>
<dbReference type="KEGG" id="tam:Theam_0615"/>
<sequence length="238" mass="26866">MRVVYGDDKKTWHELFDKVLSLRGIEVVHAYTPKEVINLTVEKKPDVVILDVTLSHGTAYEVIEKVKDRGVPVVVIGHRAEGFDPEKALSLGASAVLEKPFTVEELVELLRNIKTHKPQLEEKLEIVAPSAGEMVEIPVIEEPQEELQVLPVEEHVETIELEPVELQPEPVEEPVKPQSTESKVVEEAKKEIAKKVEAGLPEEKVEQIIREIAWEVIPEIAEKVIREEVEKLIKSRLA</sequence>
<feature type="domain" description="B12-binding" evidence="4">
    <location>
        <begin position="1"/>
        <end position="117"/>
    </location>
</feature>
<dbReference type="PANTHER" id="PTHR44591">
    <property type="entry name" value="STRESS RESPONSE REGULATOR PROTEIN 1"/>
    <property type="match status" value="1"/>
</dbReference>
<keyword evidence="1 2" id="KW-0597">Phosphoprotein</keyword>
<feature type="domain" description="Response regulatory" evidence="3">
    <location>
        <begin position="2"/>
        <end position="114"/>
    </location>
</feature>
<dbReference type="AlphaFoldDB" id="E8T603"/>
<dbReference type="OrthoDB" id="13908at2"/>
<evidence type="ECO:0000256" key="2">
    <source>
        <dbReference type="PROSITE-ProRule" id="PRU00169"/>
    </source>
</evidence>
<dbReference type="RefSeq" id="WP_013537373.1">
    <property type="nucleotide sequence ID" value="NC_014926.1"/>
</dbReference>
<dbReference type="PROSITE" id="PS50110">
    <property type="entry name" value="RESPONSE_REGULATORY"/>
    <property type="match status" value="1"/>
</dbReference>
<dbReference type="GO" id="GO:0000160">
    <property type="term" value="P:phosphorelay signal transduction system"/>
    <property type="evidence" value="ECO:0007669"/>
    <property type="project" value="InterPro"/>
</dbReference>
<reference evidence="5" key="1">
    <citation type="submission" date="2011-01" db="EMBL/GenBank/DDBJ databases">
        <title>Complete sequence of chromosome of Thermovibrio ammonificans HB-1.</title>
        <authorList>
            <consortium name="US DOE Joint Genome Institute"/>
            <person name="Lucas S."/>
            <person name="Copeland A."/>
            <person name="Lapidus A."/>
            <person name="Cheng J.-F."/>
            <person name="Goodwin L."/>
            <person name="Pitluck S."/>
            <person name="Davenport K."/>
            <person name="Detter J.C."/>
            <person name="Han C."/>
            <person name="Tapia R."/>
            <person name="Land M."/>
            <person name="Hauser L."/>
            <person name="Kyrpides N."/>
            <person name="Ivanova N."/>
            <person name="Ovchinnikova G."/>
            <person name="Vetriani C."/>
            <person name="Woyke T."/>
        </authorList>
    </citation>
    <scope>NUCLEOTIDE SEQUENCE [LARGE SCALE GENOMIC DNA]</scope>
    <source>
        <strain evidence="5">HB-1</strain>
    </source>
</reference>
<keyword evidence="6" id="KW-1185">Reference proteome</keyword>
<dbReference type="InterPro" id="IPR011006">
    <property type="entry name" value="CheY-like_superfamily"/>
</dbReference>
<dbReference type="InterPro" id="IPR006158">
    <property type="entry name" value="Cobalamin-bd"/>
</dbReference>
<dbReference type="HOGENOM" id="CLU_1165361_0_0_0"/>
<evidence type="ECO:0000313" key="5">
    <source>
        <dbReference type="EMBL" id="ADU96587.1"/>
    </source>
</evidence>
<dbReference type="Proteomes" id="UP000006362">
    <property type="component" value="Chromosome"/>
</dbReference>
<evidence type="ECO:0000259" key="3">
    <source>
        <dbReference type="PROSITE" id="PS50110"/>
    </source>
</evidence>
<dbReference type="eggNOG" id="COG0745">
    <property type="taxonomic scope" value="Bacteria"/>
</dbReference>
<protein>
    <submittedName>
        <fullName evidence="5">Response regulator receiver protein</fullName>
    </submittedName>
</protein>
<dbReference type="InterPro" id="IPR001789">
    <property type="entry name" value="Sig_transdc_resp-reg_receiver"/>
</dbReference>
<dbReference type="SMART" id="SM00448">
    <property type="entry name" value="REC"/>
    <property type="match status" value="1"/>
</dbReference>
<accession>E8T603</accession>
<organism evidence="5 6">
    <name type="scientific">Thermovibrio ammonificans (strain DSM 15698 / JCM 12110 / HB-1)</name>
    <dbReference type="NCBI Taxonomy" id="648996"/>
    <lineage>
        <taxon>Bacteria</taxon>
        <taxon>Pseudomonadati</taxon>
        <taxon>Aquificota</taxon>
        <taxon>Aquificia</taxon>
        <taxon>Desulfurobacteriales</taxon>
        <taxon>Desulfurobacteriaceae</taxon>
        <taxon>Thermovibrio</taxon>
    </lineage>
</organism>
<dbReference type="CDD" id="cd00156">
    <property type="entry name" value="REC"/>
    <property type="match status" value="1"/>
</dbReference>
<dbReference type="SUPFAM" id="SSF52172">
    <property type="entry name" value="CheY-like"/>
    <property type="match status" value="1"/>
</dbReference>
<evidence type="ECO:0000313" key="6">
    <source>
        <dbReference type="Proteomes" id="UP000006362"/>
    </source>
</evidence>
<evidence type="ECO:0000256" key="1">
    <source>
        <dbReference type="ARBA" id="ARBA00022553"/>
    </source>
</evidence>
<gene>
    <name evidence="5" type="ordered locus">Theam_0615</name>
</gene>
<feature type="modified residue" description="4-aspartylphosphate" evidence="2">
    <location>
        <position position="51"/>
    </location>
</feature>
<dbReference type="InterPro" id="IPR050595">
    <property type="entry name" value="Bact_response_regulator"/>
</dbReference>
<dbReference type="Gene3D" id="3.40.50.2300">
    <property type="match status" value="1"/>
</dbReference>
<dbReference type="STRING" id="648996.Theam_0615"/>